<reference evidence="4" key="1">
    <citation type="journal article" date="2020" name="bioRxiv">
        <title>Comparative genomics of Chlamydomonas.</title>
        <authorList>
            <person name="Craig R.J."/>
            <person name="Hasan A.R."/>
            <person name="Ness R.W."/>
            <person name="Keightley P.D."/>
        </authorList>
    </citation>
    <scope>NUCLEOTIDE SEQUENCE</scope>
    <source>
        <strain evidence="4">SAG 7.73</strain>
    </source>
</reference>
<dbReference type="InterPro" id="IPR001005">
    <property type="entry name" value="SANT/Myb"/>
</dbReference>
<dbReference type="OrthoDB" id="545648at2759"/>
<gene>
    <name evidence="4" type="ORF">HXX76_009761</name>
</gene>
<dbReference type="PROSITE" id="PS51294">
    <property type="entry name" value="HTH_MYB"/>
    <property type="match status" value="1"/>
</dbReference>
<sequence length="799" mass="79020">MATDVLVRKAPWSREEEEGLAHAHAQLGNRWSQIARMLPGRNENDCKNLWHSTVRGKNITRASPLLMAYVRAAAGCCDTPEARLAALEAAQRHVAAELEAAAAAEAAEEGVVEEAADQLQPLTQPGYAVGPPPASKCQLLQTHASLPLASSGGAGSHMAAPVPVTAGWDALWRDSSGVIGWPAAADAEELDNGCDHGCQDVLVPQSRPQGRARTDTGYPTAGPADAVGCHPSVCRVLSIALPATAPTTTAAAAAGTAAACHSATPYGTIDFRRLDLNGPAPATPTAAPPCPGVAAAAAATAQARAASAAACCGYYSVGPAPAAAAVAASGESWNPLPNSGAGACSRASEQWPHVQDQQHPQEVHYPTCFSPSTSSFVPAAAAPGASAGGGPYGHIDSPAAASSAVFGLPPRFASQPHSQPTCPDYAAAAAASCGGGSGLCFDALDVLLDQIDKMDAAMLAGIGPVSEAAAGEQGGLIDDALMAELGPAPAEPQPAAQAAVPQPLLQAPASTSQQAHAMQQLRYPATCLTAPAATTFSSGGSEAAAQQAGASAGAHTPRHHPAPCPVTAGGLRVRVQVDGGLQPQAPHAPFKWASTGAAASVALAASPCVSPAARPHSTRVGGGAATSTTSCFDIFEAASAARRGQQAQTSVDGGAPPRPACCGTPTASAASLSAFTSGSFGLGQGLGLGLGGSSTTFSLLLGGGGGGSRCGSTGPAGAINALQGRPSRLGFLPAGADPQAAAAVLSHFPTVAPGTAPPLVTDAHCTLGLGEADMQQLLGSLDADCACGAVDAGCVMMEL</sequence>
<protein>
    <submittedName>
        <fullName evidence="4">Uncharacterized protein</fullName>
    </submittedName>
</protein>
<evidence type="ECO:0000259" key="2">
    <source>
        <dbReference type="PROSITE" id="PS50090"/>
    </source>
</evidence>
<keyword evidence="5" id="KW-1185">Reference proteome</keyword>
<organism evidence="4 5">
    <name type="scientific">Chlamydomonas incerta</name>
    <dbReference type="NCBI Taxonomy" id="51695"/>
    <lineage>
        <taxon>Eukaryota</taxon>
        <taxon>Viridiplantae</taxon>
        <taxon>Chlorophyta</taxon>
        <taxon>core chlorophytes</taxon>
        <taxon>Chlorophyceae</taxon>
        <taxon>CS clade</taxon>
        <taxon>Chlamydomonadales</taxon>
        <taxon>Chlamydomonadaceae</taxon>
        <taxon>Chlamydomonas</taxon>
    </lineage>
</organism>
<dbReference type="GO" id="GO:0005634">
    <property type="term" value="C:nucleus"/>
    <property type="evidence" value="ECO:0007669"/>
    <property type="project" value="TreeGrafter"/>
</dbReference>
<evidence type="ECO:0000256" key="1">
    <source>
        <dbReference type="SAM" id="MobiDB-lite"/>
    </source>
</evidence>
<evidence type="ECO:0000259" key="3">
    <source>
        <dbReference type="PROSITE" id="PS51294"/>
    </source>
</evidence>
<feature type="domain" description="HTH myb-type" evidence="3">
    <location>
        <begin position="7"/>
        <end position="58"/>
    </location>
</feature>
<dbReference type="Gene3D" id="1.10.10.60">
    <property type="entry name" value="Homeodomain-like"/>
    <property type="match status" value="1"/>
</dbReference>
<accession>A0A835VZ49</accession>
<comment type="caution">
    <text evidence="4">The sequence shown here is derived from an EMBL/GenBank/DDBJ whole genome shotgun (WGS) entry which is preliminary data.</text>
</comment>
<dbReference type="Proteomes" id="UP000650467">
    <property type="component" value="Unassembled WGS sequence"/>
</dbReference>
<dbReference type="EMBL" id="JAEHOC010000025">
    <property type="protein sequence ID" value="KAG2431233.1"/>
    <property type="molecule type" value="Genomic_DNA"/>
</dbReference>
<dbReference type="InterPro" id="IPR050560">
    <property type="entry name" value="MYB_TF"/>
</dbReference>
<dbReference type="AlphaFoldDB" id="A0A835VZ49"/>
<proteinExistence type="predicted"/>
<dbReference type="GO" id="GO:0000978">
    <property type="term" value="F:RNA polymerase II cis-regulatory region sequence-specific DNA binding"/>
    <property type="evidence" value="ECO:0007669"/>
    <property type="project" value="TreeGrafter"/>
</dbReference>
<feature type="domain" description="Myb-like" evidence="2">
    <location>
        <begin position="8"/>
        <end position="54"/>
    </location>
</feature>
<feature type="compositionally biased region" description="Low complexity" evidence="1">
    <location>
        <begin position="536"/>
        <end position="554"/>
    </location>
</feature>
<dbReference type="InterPro" id="IPR017930">
    <property type="entry name" value="Myb_dom"/>
</dbReference>
<dbReference type="InterPro" id="IPR009057">
    <property type="entry name" value="Homeodomain-like_sf"/>
</dbReference>
<dbReference type="SMART" id="SM00717">
    <property type="entry name" value="SANT"/>
    <property type="match status" value="1"/>
</dbReference>
<dbReference type="SUPFAM" id="SSF46689">
    <property type="entry name" value="Homeodomain-like"/>
    <property type="match status" value="1"/>
</dbReference>
<evidence type="ECO:0000313" key="4">
    <source>
        <dbReference type="EMBL" id="KAG2431233.1"/>
    </source>
</evidence>
<dbReference type="PROSITE" id="PS50090">
    <property type="entry name" value="MYB_LIKE"/>
    <property type="match status" value="1"/>
</dbReference>
<feature type="region of interest" description="Disordered" evidence="1">
    <location>
        <begin position="536"/>
        <end position="567"/>
    </location>
</feature>
<dbReference type="GO" id="GO:0000981">
    <property type="term" value="F:DNA-binding transcription factor activity, RNA polymerase II-specific"/>
    <property type="evidence" value="ECO:0007669"/>
    <property type="project" value="TreeGrafter"/>
</dbReference>
<evidence type="ECO:0000313" key="5">
    <source>
        <dbReference type="Proteomes" id="UP000650467"/>
    </source>
</evidence>
<dbReference type="PANTHER" id="PTHR45614">
    <property type="entry name" value="MYB PROTEIN-RELATED"/>
    <property type="match status" value="1"/>
</dbReference>
<dbReference type="CDD" id="cd00167">
    <property type="entry name" value="SANT"/>
    <property type="match status" value="1"/>
</dbReference>
<dbReference type="Pfam" id="PF00249">
    <property type="entry name" value="Myb_DNA-binding"/>
    <property type="match status" value="1"/>
</dbReference>
<name>A0A835VZ49_CHLIN</name>